<accession>A0A372M5A5</accession>
<dbReference type="GO" id="GO:0004016">
    <property type="term" value="F:adenylate cyclase activity"/>
    <property type="evidence" value="ECO:0007669"/>
    <property type="project" value="TreeGrafter"/>
</dbReference>
<dbReference type="Gene3D" id="1.25.40.10">
    <property type="entry name" value="Tetratricopeptide repeat domain"/>
    <property type="match status" value="1"/>
</dbReference>
<keyword evidence="2" id="KW-0067">ATP-binding</keyword>
<dbReference type="SMART" id="SM00421">
    <property type="entry name" value="HTH_LUXR"/>
    <property type="match status" value="1"/>
</dbReference>
<reference evidence="5 6" key="1">
    <citation type="submission" date="2018-08" db="EMBL/GenBank/DDBJ databases">
        <title>Isolation, diversity and antifungal activity of Actinobacteria from wheat.</title>
        <authorList>
            <person name="Han C."/>
        </authorList>
    </citation>
    <scope>NUCLEOTIDE SEQUENCE [LARGE SCALE GENOMIC DNA]</scope>
    <source>
        <strain evidence="5 6">NEAU-YY421</strain>
    </source>
</reference>
<dbReference type="Proteomes" id="UP000263094">
    <property type="component" value="Unassembled WGS sequence"/>
</dbReference>
<dbReference type="Gene3D" id="1.10.10.10">
    <property type="entry name" value="Winged helix-like DNA-binding domain superfamily/Winged helix DNA-binding domain"/>
    <property type="match status" value="1"/>
</dbReference>
<proteinExistence type="predicted"/>
<feature type="region of interest" description="Disordered" evidence="3">
    <location>
        <begin position="1"/>
        <end position="28"/>
    </location>
</feature>
<keyword evidence="6" id="KW-1185">Reference proteome</keyword>
<evidence type="ECO:0000256" key="1">
    <source>
        <dbReference type="ARBA" id="ARBA00022741"/>
    </source>
</evidence>
<organism evidence="5 6">
    <name type="scientific">Streptomyces triticagri</name>
    <dbReference type="NCBI Taxonomy" id="2293568"/>
    <lineage>
        <taxon>Bacteria</taxon>
        <taxon>Bacillati</taxon>
        <taxon>Actinomycetota</taxon>
        <taxon>Actinomycetes</taxon>
        <taxon>Kitasatosporales</taxon>
        <taxon>Streptomycetaceae</taxon>
        <taxon>Streptomyces</taxon>
    </lineage>
</organism>
<dbReference type="AlphaFoldDB" id="A0A372M5A5"/>
<dbReference type="OrthoDB" id="5476461at2"/>
<evidence type="ECO:0000256" key="3">
    <source>
        <dbReference type="SAM" id="MobiDB-lite"/>
    </source>
</evidence>
<name>A0A372M5A5_9ACTN</name>
<dbReference type="GO" id="GO:0005524">
    <property type="term" value="F:ATP binding"/>
    <property type="evidence" value="ECO:0007669"/>
    <property type="project" value="UniProtKB-KW"/>
</dbReference>
<dbReference type="PANTHER" id="PTHR16305:SF35">
    <property type="entry name" value="TRANSCRIPTIONAL ACTIVATOR DOMAIN"/>
    <property type="match status" value="1"/>
</dbReference>
<evidence type="ECO:0000256" key="2">
    <source>
        <dbReference type="ARBA" id="ARBA00022840"/>
    </source>
</evidence>
<evidence type="ECO:0000313" key="5">
    <source>
        <dbReference type="EMBL" id="RFU86122.1"/>
    </source>
</evidence>
<dbReference type="PANTHER" id="PTHR16305">
    <property type="entry name" value="TESTICULAR SOLUBLE ADENYLYL CYCLASE"/>
    <property type="match status" value="1"/>
</dbReference>
<keyword evidence="1" id="KW-0547">Nucleotide-binding</keyword>
<dbReference type="SUPFAM" id="SSF52540">
    <property type="entry name" value="P-loop containing nucleoside triphosphate hydrolases"/>
    <property type="match status" value="1"/>
</dbReference>
<feature type="domain" description="HTH luxR-type" evidence="4">
    <location>
        <begin position="962"/>
        <end position="1027"/>
    </location>
</feature>
<dbReference type="PRINTS" id="PR00038">
    <property type="entry name" value="HTHLUXR"/>
</dbReference>
<dbReference type="PROSITE" id="PS50043">
    <property type="entry name" value="HTH_LUXR_2"/>
    <property type="match status" value="1"/>
</dbReference>
<gene>
    <name evidence="5" type="ORF">DY218_13390</name>
</gene>
<dbReference type="Gene3D" id="3.40.50.300">
    <property type="entry name" value="P-loop containing nucleotide triphosphate hydrolases"/>
    <property type="match status" value="1"/>
</dbReference>
<dbReference type="Pfam" id="PF00196">
    <property type="entry name" value="GerE"/>
    <property type="match status" value="1"/>
</dbReference>
<dbReference type="GO" id="GO:0005737">
    <property type="term" value="C:cytoplasm"/>
    <property type="evidence" value="ECO:0007669"/>
    <property type="project" value="TreeGrafter"/>
</dbReference>
<dbReference type="InterPro" id="IPR027417">
    <property type="entry name" value="P-loop_NTPase"/>
</dbReference>
<dbReference type="SUPFAM" id="SSF48452">
    <property type="entry name" value="TPR-like"/>
    <property type="match status" value="1"/>
</dbReference>
<dbReference type="SUPFAM" id="SSF46894">
    <property type="entry name" value="C-terminal effector domain of the bipartite response regulators"/>
    <property type="match status" value="1"/>
</dbReference>
<dbReference type="InterPro" id="IPR016032">
    <property type="entry name" value="Sig_transdc_resp-reg_C-effctor"/>
</dbReference>
<dbReference type="Pfam" id="PF13191">
    <property type="entry name" value="AAA_16"/>
    <property type="match status" value="1"/>
</dbReference>
<comment type="caution">
    <text evidence="5">The sequence shown here is derived from an EMBL/GenBank/DDBJ whole genome shotgun (WGS) entry which is preliminary data.</text>
</comment>
<dbReference type="InterPro" id="IPR036388">
    <property type="entry name" value="WH-like_DNA-bd_sf"/>
</dbReference>
<sequence>MLGSVRSSQPGSEDAGPRHNSPGQVVGSGLVTPAHVSPVLVGRSAELAALDEALARVDAGEPHALFLGGEAGVGKTRLIEEFLGRAAADGAVVALGGCVETGADALPYHPFSTALRSLRRRLGTELDAAVAGQEGELARLLPELGAMDTGRPETDSRARLFELTARLLERLATDRTVVLALEDLHWADRSTRELLSYLLRALGGGRLLVLATYRADDLHRRHPLRPALAEYERLRTVTRIELPRFDRTEVRRQLTAIRGDAPSEALLDRVFERSGGNAFFVEELAGSMADGAPGGISDSLRDLLLVRTEALPDEVQRVVRIAAEGGSVVEFRLLAAVTGLDEDELIATLRTAVGAAVLQPSDEGEAYRFRHALMREAVAGDLLPGERSRLSRRYAEALESDPALVRSESRAGRLAGYWYDARDPARALPAVIAAAVAARGRHAFAEQHRLLEWALELWDDTPEEVRRRTMRQGIEDRLVPAVSPAPAGDFVDLLAAITVAGRLSGEQERALALCKRALRVLADAPAEAQDPLRTAWFWTERYLLVRELARSDGWDEITHALKLVEKLPPSVVHAEILTHAAHWYAVHRPGPKAVETAEQAVELCRVTGAEVTALAVRLTLAWLIIHEGDVEKGLEQARAVCALELQPGNARVLLHGHGNLATALHGIGRYAEAVEVAVRGSELADRHGLPDAASFIDANLAESLIRLGRLPDAAEVLARAGRRRGASIRTHGQIAGQLAELALVRGEFDDARRHVSASDEWSLGRSPEPQHSLAMARVALALSAADGRILDARALFDAAVGEGIAPGHQRYGWPLLYEAAAAEARAGAGAVAEPGRAEAVRRIRAAMQGQPRFAPVWEAQFLMTEAELSTVEGRHDPVDAWTRAVEATERQEDPVLSATARLRLAEALITRGAAGAREAAGELLRRARAVARELGAVPLDTEIGTLAGRARIPLERSGGEPAPAQALGLTARERDVLRLVAAGRSNRAIAEELFISPKTASVHVSNILAKLGASGRGEAAAVAHRLGVLDA</sequence>
<dbReference type="GO" id="GO:0003677">
    <property type="term" value="F:DNA binding"/>
    <property type="evidence" value="ECO:0007669"/>
    <property type="project" value="InterPro"/>
</dbReference>
<dbReference type="InterPro" id="IPR041664">
    <property type="entry name" value="AAA_16"/>
</dbReference>
<dbReference type="EMBL" id="QUAK01000075">
    <property type="protein sequence ID" value="RFU86122.1"/>
    <property type="molecule type" value="Genomic_DNA"/>
</dbReference>
<dbReference type="CDD" id="cd06170">
    <property type="entry name" value="LuxR_C_like"/>
    <property type="match status" value="1"/>
</dbReference>
<dbReference type="InterPro" id="IPR000792">
    <property type="entry name" value="Tscrpt_reg_LuxR_C"/>
</dbReference>
<dbReference type="GO" id="GO:0006355">
    <property type="term" value="P:regulation of DNA-templated transcription"/>
    <property type="evidence" value="ECO:0007669"/>
    <property type="project" value="InterPro"/>
</dbReference>
<evidence type="ECO:0000259" key="4">
    <source>
        <dbReference type="PROSITE" id="PS50043"/>
    </source>
</evidence>
<evidence type="ECO:0000313" key="6">
    <source>
        <dbReference type="Proteomes" id="UP000263094"/>
    </source>
</evidence>
<protein>
    <submittedName>
        <fullName evidence="5">Helix-turn-helix transcriptional regulator</fullName>
    </submittedName>
</protein>
<dbReference type="InterPro" id="IPR011990">
    <property type="entry name" value="TPR-like_helical_dom_sf"/>
</dbReference>
<feature type="compositionally biased region" description="Polar residues" evidence="3">
    <location>
        <begin position="1"/>
        <end position="11"/>
    </location>
</feature>